<dbReference type="EMBL" id="CP006644">
    <property type="protein sequence ID" value="AHE55043.1"/>
    <property type="molecule type" value="Genomic_DNA"/>
</dbReference>
<accession>W0AFK2</accession>
<dbReference type="GO" id="GO:0016787">
    <property type="term" value="F:hydrolase activity"/>
    <property type="evidence" value="ECO:0007669"/>
    <property type="project" value="UniProtKB-KW"/>
</dbReference>
<evidence type="ECO:0000313" key="6">
    <source>
        <dbReference type="Proteomes" id="UP000018851"/>
    </source>
</evidence>
<dbReference type="PANTHER" id="PTHR43046">
    <property type="entry name" value="GDP-MANNOSE MANNOSYL HYDROLASE"/>
    <property type="match status" value="1"/>
</dbReference>
<evidence type="ECO:0000313" key="5">
    <source>
        <dbReference type="EMBL" id="AHE55043.1"/>
    </source>
</evidence>
<dbReference type="InterPro" id="IPR000086">
    <property type="entry name" value="NUDIX_hydrolase_dom"/>
</dbReference>
<dbReference type="SUPFAM" id="SSF55811">
    <property type="entry name" value="Nudix"/>
    <property type="match status" value="1"/>
</dbReference>
<evidence type="ECO:0000256" key="3">
    <source>
        <dbReference type="SAM" id="MobiDB-lite"/>
    </source>
</evidence>
<dbReference type="PATRIC" id="fig|1123269.5.peg.3290"/>
<dbReference type="KEGG" id="ssan:NX02_16825"/>
<dbReference type="CDD" id="cd04679">
    <property type="entry name" value="NUDIX_MutT_Nudt1"/>
    <property type="match status" value="1"/>
</dbReference>
<protein>
    <recommendedName>
        <fullName evidence="4">Nudix hydrolase domain-containing protein</fullName>
    </recommendedName>
</protein>
<sequence length="155" mass="16437">MVDKPPPIMAGARNHDVSGAPTMQSEPRAGCGAAIVVDGRILLVRRLKEPEAGAWGLPGGKIDLFEPAAAATRREIAEELGIAIQPVDLLCFVDQIDRAAGTHWVAPVYLVTDFGGEPVNLEPTKHDGMAWFALDALPEPLTTPTRAAVAALRGR</sequence>
<comment type="cofactor">
    <cofactor evidence="1">
        <name>Mg(2+)</name>
        <dbReference type="ChEBI" id="CHEBI:18420"/>
    </cofactor>
</comment>
<dbReference type="eggNOG" id="COG1051">
    <property type="taxonomic scope" value="Bacteria"/>
</dbReference>
<evidence type="ECO:0000256" key="1">
    <source>
        <dbReference type="ARBA" id="ARBA00001946"/>
    </source>
</evidence>
<reference evidence="5 6" key="1">
    <citation type="submission" date="2013-07" db="EMBL/GenBank/DDBJ databases">
        <title>Completed genome of Sphingomonas sanxanigenens NX02.</title>
        <authorList>
            <person name="Ma T."/>
            <person name="Huang H."/>
            <person name="Wu M."/>
            <person name="Li X."/>
            <person name="Li G."/>
        </authorList>
    </citation>
    <scope>NUCLEOTIDE SEQUENCE [LARGE SCALE GENOMIC DNA]</scope>
    <source>
        <strain evidence="5 6">NX02</strain>
    </source>
</reference>
<dbReference type="HOGENOM" id="CLU_037162_20_6_5"/>
<evidence type="ECO:0000259" key="4">
    <source>
        <dbReference type="PROSITE" id="PS51462"/>
    </source>
</evidence>
<dbReference type="PROSITE" id="PS51462">
    <property type="entry name" value="NUDIX"/>
    <property type="match status" value="1"/>
</dbReference>
<dbReference type="AlphaFoldDB" id="W0AFK2"/>
<feature type="domain" description="Nudix hydrolase" evidence="4">
    <location>
        <begin position="26"/>
        <end position="155"/>
    </location>
</feature>
<dbReference type="InterPro" id="IPR015797">
    <property type="entry name" value="NUDIX_hydrolase-like_dom_sf"/>
</dbReference>
<dbReference type="Proteomes" id="UP000018851">
    <property type="component" value="Chromosome"/>
</dbReference>
<feature type="region of interest" description="Disordered" evidence="3">
    <location>
        <begin position="1"/>
        <end position="25"/>
    </location>
</feature>
<gene>
    <name evidence="5" type="ORF">NX02_16825</name>
</gene>
<dbReference type="Pfam" id="PF00293">
    <property type="entry name" value="NUDIX"/>
    <property type="match status" value="1"/>
</dbReference>
<keyword evidence="2" id="KW-0378">Hydrolase</keyword>
<dbReference type="Gene3D" id="3.90.79.10">
    <property type="entry name" value="Nucleoside Triphosphate Pyrophosphohydrolase"/>
    <property type="match status" value="1"/>
</dbReference>
<evidence type="ECO:0000256" key="2">
    <source>
        <dbReference type="ARBA" id="ARBA00022801"/>
    </source>
</evidence>
<dbReference type="PANTHER" id="PTHR43046:SF2">
    <property type="entry name" value="8-OXO-DGTP DIPHOSPHATASE-RELATED"/>
    <property type="match status" value="1"/>
</dbReference>
<organism evidence="5 6">
    <name type="scientific">Sphingomonas sanxanigenens DSM 19645 = NX02</name>
    <dbReference type="NCBI Taxonomy" id="1123269"/>
    <lineage>
        <taxon>Bacteria</taxon>
        <taxon>Pseudomonadati</taxon>
        <taxon>Pseudomonadota</taxon>
        <taxon>Alphaproteobacteria</taxon>
        <taxon>Sphingomonadales</taxon>
        <taxon>Sphingomonadaceae</taxon>
        <taxon>Sphingomonas</taxon>
    </lineage>
</organism>
<name>W0AFK2_9SPHN</name>
<dbReference type="STRING" id="1123269.NX02_16825"/>
<keyword evidence="6" id="KW-1185">Reference proteome</keyword>
<proteinExistence type="predicted"/>